<dbReference type="GO" id="GO:0005975">
    <property type="term" value="P:carbohydrate metabolic process"/>
    <property type="evidence" value="ECO:0007669"/>
    <property type="project" value="InterPro"/>
</dbReference>
<gene>
    <name evidence="6" type="ORF">FCL42_03620</name>
</gene>
<dbReference type="GO" id="GO:0047938">
    <property type="term" value="F:glucose-6-phosphate 1-epimerase activity"/>
    <property type="evidence" value="ECO:0007669"/>
    <property type="project" value="UniProtKB-UniRule"/>
</dbReference>
<dbReference type="PANTHER" id="PTHR11122:SF13">
    <property type="entry name" value="GLUCOSE-6-PHOSPHATE 1-EPIMERASE"/>
    <property type="match status" value="1"/>
</dbReference>
<evidence type="ECO:0000256" key="3">
    <source>
        <dbReference type="ARBA" id="ARBA00023235"/>
    </source>
</evidence>
<dbReference type="GO" id="GO:0030246">
    <property type="term" value="F:carbohydrate binding"/>
    <property type="evidence" value="ECO:0007669"/>
    <property type="project" value="UniProtKB-UniRule"/>
</dbReference>
<evidence type="ECO:0000313" key="7">
    <source>
        <dbReference type="Proteomes" id="UP000305675"/>
    </source>
</evidence>
<keyword evidence="3 4" id="KW-0413">Isomerase</keyword>
<dbReference type="Proteomes" id="UP000305675">
    <property type="component" value="Unassembled WGS sequence"/>
</dbReference>
<comment type="similarity">
    <text evidence="2 4">Belongs to the glucose-6-phosphate 1-epimerase family.</text>
</comment>
<keyword evidence="7" id="KW-1185">Reference proteome</keyword>
<dbReference type="PANTHER" id="PTHR11122">
    <property type="entry name" value="APOSPORY-ASSOCIATED PROTEIN C-RELATED"/>
    <property type="match status" value="1"/>
</dbReference>
<evidence type="ECO:0000256" key="5">
    <source>
        <dbReference type="PIRSR" id="PIRSR016020-1"/>
    </source>
</evidence>
<feature type="active site" evidence="5">
    <location>
        <position position="166"/>
    </location>
</feature>
<dbReference type="CDD" id="cd09020">
    <property type="entry name" value="D-hex-6-P-epi_like"/>
    <property type="match status" value="1"/>
</dbReference>
<feature type="active site" evidence="5">
    <location>
        <position position="263"/>
    </location>
</feature>
<dbReference type="SUPFAM" id="SSF74650">
    <property type="entry name" value="Galactose mutarotase-like"/>
    <property type="match status" value="1"/>
</dbReference>
<dbReference type="PIRSF" id="PIRSF016020">
    <property type="entry name" value="PHexose_mutarotase"/>
    <property type="match status" value="1"/>
</dbReference>
<dbReference type="InterPro" id="IPR025532">
    <property type="entry name" value="G6P_1-epimerase"/>
</dbReference>
<dbReference type="EMBL" id="SWCJ01000002">
    <property type="protein sequence ID" value="TKB57379.1"/>
    <property type="molecule type" value="Genomic_DNA"/>
</dbReference>
<dbReference type="Gene3D" id="2.70.98.10">
    <property type="match status" value="1"/>
</dbReference>
<protein>
    <recommendedName>
        <fullName evidence="4">Putative glucose-6-phosphate 1-epimerase</fullName>
        <ecNumber evidence="4">5.1.3.15</ecNumber>
    </recommendedName>
</protein>
<reference evidence="6 7" key="1">
    <citation type="submission" date="2019-04" db="EMBL/GenBank/DDBJ databases">
        <authorList>
            <person name="Hwang J.C."/>
        </authorList>
    </citation>
    <scope>NUCLEOTIDE SEQUENCE [LARGE SCALE GENOMIC DNA]</scope>
    <source>
        <strain evidence="6 7">IMCC35002</strain>
    </source>
</reference>
<name>A0A4U1BW21_9GAMM</name>
<proteinExistence type="inferred from homology"/>
<dbReference type="AlphaFoldDB" id="A0A4U1BW21"/>
<evidence type="ECO:0000256" key="1">
    <source>
        <dbReference type="ARBA" id="ARBA00001096"/>
    </source>
</evidence>
<evidence type="ECO:0000256" key="2">
    <source>
        <dbReference type="ARBA" id="ARBA00005866"/>
    </source>
</evidence>
<evidence type="ECO:0000256" key="4">
    <source>
        <dbReference type="PIRNR" id="PIRNR016020"/>
    </source>
</evidence>
<dbReference type="OrthoDB" id="9790727at2"/>
<dbReference type="InterPro" id="IPR008183">
    <property type="entry name" value="Aldose_1/G6P_1-epimerase"/>
</dbReference>
<organism evidence="6 7">
    <name type="scientific">Ferrimonas aestuarii</name>
    <dbReference type="NCBI Taxonomy" id="2569539"/>
    <lineage>
        <taxon>Bacteria</taxon>
        <taxon>Pseudomonadati</taxon>
        <taxon>Pseudomonadota</taxon>
        <taxon>Gammaproteobacteria</taxon>
        <taxon>Alteromonadales</taxon>
        <taxon>Ferrimonadaceae</taxon>
        <taxon>Ferrimonas</taxon>
    </lineage>
</organism>
<evidence type="ECO:0000313" key="6">
    <source>
        <dbReference type="EMBL" id="TKB57379.1"/>
    </source>
</evidence>
<accession>A0A4U1BW21</accession>
<dbReference type="Pfam" id="PF01263">
    <property type="entry name" value="Aldose_epim"/>
    <property type="match status" value="1"/>
</dbReference>
<comment type="caution">
    <text evidence="6">The sequence shown here is derived from an EMBL/GenBank/DDBJ whole genome shotgun (WGS) entry which is preliminary data.</text>
</comment>
<dbReference type="RefSeq" id="WP_136862025.1">
    <property type="nucleotide sequence ID" value="NZ_SWCJ01000002.1"/>
</dbReference>
<dbReference type="EC" id="5.1.3.15" evidence="4"/>
<dbReference type="InterPro" id="IPR014718">
    <property type="entry name" value="GH-type_carb-bd"/>
</dbReference>
<dbReference type="InterPro" id="IPR011013">
    <property type="entry name" value="Gal_mutarotase_sf_dom"/>
</dbReference>
<sequence length="289" mass="32197">MTHWKKLVNSVEIETGVYQGNLDTGLPVVFAKTEHGELWISLFGGQVLSYIPKDGLERFWLSQNSKLDQIAPIRGGVPICWPWFGAREGGPNHGFARTASWKLDQVKVGITSTRITLVLSDEVFRPSYWPEGYELQLDVELGQQLTLTLTCHNCGLSPWSFSAALHSYFRVDNTTETMICGAGTRYHDKLIGQTSIGQAQFAPVPPLDRIYTHPDDTIEIKVNQACSWNLEQQGHDASVIWHPGPKMPSDMSQMDADQMLCVETAALGAQQSGIILVPGEAYQLIQRIR</sequence>
<comment type="catalytic activity">
    <reaction evidence="1">
        <text>alpha-D-glucose 6-phosphate = beta-D-glucose 6-phosphate</text>
        <dbReference type="Rhea" id="RHEA:16249"/>
        <dbReference type="ChEBI" id="CHEBI:58225"/>
        <dbReference type="ChEBI" id="CHEBI:58247"/>
        <dbReference type="EC" id="5.1.3.15"/>
    </reaction>
</comment>